<name>A0A1H7LW10_STIAU</name>
<keyword evidence="2" id="KW-1185">Reference proteome</keyword>
<evidence type="ECO:0000313" key="2">
    <source>
        <dbReference type="Proteomes" id="UP000182719"/>
    </source>
</evidence>
<dbReference type="AlphaFoldDB" id="A0A1H7LW10"/>
<evidence type="ECO:0008006" key="3">
    <source>
        <dbReference type="Google" id="ProtNLM"/>
    </source>
</evidence>
<dbReference type="Proteomes" id="UP000182719">
    <property type="component" value="Unassembled WGS sequence"/>
</dbReference>
<reference evidence="2" key="1">
    <citation type="submission" date="2016-10" db="EMBL/GenBank/DDBJ databases">
        <authorList>
            <person name="Varghese N."/>
            <person name="Submissions S."/>
        </authorList>
    </citation>
    <scope>NUCLEOTIDE SEQUENCE [LARGE SCALE GENOMIC DNA]</scope>
    <source>
        <strain evidence="2">DSM 17044</strain>
    </source>
</reference>
<evidence type="ECO:0000313" key="1">
    <source>
        <dbReference type="EMBL" id="SEL03049.1"/>
    </source>
</evidence>
<dbReference type="OrthoDB" id="6864212at2"/>
<dbReference type="RefSeq" id="WP_075005941.1">
    <property type="nucleotide sequence ID" value="NZ_FOAP01000003.1"/>
</dbReference>
<protein>
    <recommendedName>
        <fullName evidence="3">PIN domain-containing protein</fullName>
    </recommendedName>
</protein>
<sequence>MPPDDHVVDTNVLLLASASDAHSPFKDSTHVPLAEQRLVLEWLIAFRKDRTRHLVLDSQQELMREYRKQLGKNDYGYKVIVEKLQSARFHRIELDEEGAAQLPEPLRSEVKDRSDRKFVAVVLADGGQSSLVNACDTDWYDCENALKQAGIKVDQLISGWCRAKHAEKNAK</sequence>
<gene>
    <name evidence="1" type="ORF">SAMN05444354_103354</name>
</gene>
<dbReference type="EMBL" id="FOAP01000003">
    <property type="protein sequence ID" value="SEL03049.1"/>
    <property type="molecule type" value="Genomic_DNA"/>
</dbReference>
<proteinExistence type="predicted"/>
<organism evidence="1 2">
    <name type="scientific">Stigmatella aurantiaca</name>
    <dbReference type="NCBI Taxonomy" id="41"/>
    <lineage>
        <taxon>Bacteria</taxon>
        <taxon>Pseudomonadati</taxon>
        <taxon>Myxococcota</taxon>
        <taxon>Myxococcia</taxon>
        <taxon>Myxococcales</taxon>
        <taxon>Cystobacterineae</taxon>
        <taxon>Archangiaceae</taxon>
        <taxon>Stigmatella</taxon>
    </lineage>
</organism>
<accession>A0A1H7LW10</accession>